<gene>
    <name evidence="4" type="ORF">CX676_15055</name>
</gene>
<dbReference type="PANTHER" id="PTHR35526:SF3">
    <property type="entry name" value="ANTI-SIGMA-F FACTOR RSBW"/>
    <property type="match status" value="1"/>
</dbReference>
<dbReference type="EMBL" id="CP025430">
    <property type="protein sequence ID" value="AUH65321.1"/>
    <property type="molecule type" value="Genomic_DNA"/>
</dbReference>
<reference evidence="4 5" key="1">
    <citation type="journal article" date="2013" name="Antonie Van Leeuwenhoek">
        <title>Paracoccus zhejiangensis sp. nov., isolated from activated sludge in wastewater-treatment system.</title>
        <authorList>
            <person name="Wu Z.G."/>
            <person name="Zhang D.F."/>
            <person name="Liu Y.L."/>
            <person name="Wang F."/>
            <person name="Jiang X."/>
            <person name="Li C."/>
            <person name="Li S.P."/>
            <person name="Hong Q."/>
            <person name="Li W.J."/>
        </authorList>
    </citation>
    <scope>NUCLEOTIDE SEQUENCE [LARGE SCALE GENOMIC DNA]</scope>
    <source>
        <strain evidence="4 5">J6</strain>
    </source>
</reference>
<evidence type="ECO:0000313" key="4">
    <source>
        <dbReference type="EMBL" id="AUH65321.1"/>
    </source>
</evidence>
<dbReference type="AlphaFoldDB" id="A0A2H5F198"/>
<dbReference type="RefSeq" id="WP_101753344.1">
    <property type="nucleotide sequence ID" value="NZ_CP025430.1"/>
</dbReference>
<sequence>MNTAKNLDSEKTGEMSRPAQTMFHRVLRAEARIVRDTLTDIRRRFAAEIDEDALGRLELVLAEVLNNVAEHGPGAADSSEDSGSEAGHRAAPLIHLCIVRLAGMLSCAVTDDGISLPAGCLLPPDAPAISEIDLPEGGFGWFLIHDLTQELYYYREERRNFLAFRVPVSDETAPASPDSQGDQFSKD</sequence>
<protein>
    <submittedName>
        <fullName evidence="4">ATP-binding protein</fullName>
    </submittedName>
</protein>
<keyword evidence="1" id="KW-0808">Transferase</keyword>
<dbReference type="InterPro" id="IPR003594">
    <property type="entry name" value="HATPase_dom"/>
</dbReference>
<dbReference type="GO" id="GO:0005524">
    <property type="term" value="F:ATP binding"/>
    <property type="evidence" value="ECO:0007669"/>
    <property type="project" value="UniProtKB-KW"/>
</dbReference>
<dbReference type="GO" id="GO:0004674">
    <property type="term" value="F:protein serine/threonine kinase activity"/>
    <property type="evidence" value="ECO:0007669"/>
    <property type="project" value="UniProtKB-KW"/>
</dbReference>
<dbReference type="Proteomes" id="UP000234530">
    <property type="component" value="Chromosome"/>
</dbReference>
<keyword evidence="4" id="KW-0067">ATP-binding</keyword>
<dbReference type="InterPro" id="IPR050267">
    <property type="entry name" value="Anti-sigma-factor_SerPK"/>
</dbReference>
<name>A0A2H5F198_9RHOB</name>
<evidence type="ECO:0000256" key="2">
    <source>
        <dbReference type="SAM" id="MobiDB-lite"/>
    </source>
</evidence>
<proteinExistence type="predicted"/>
<evidence type="ECO:0000313" key="5">
    <source>
        <dbReference type="Proteomes" id="UP000234530"/>
    </source>
</evidence>
<organism evidence="4 5">
    <name type="scientific">Paracoccus zhejiangensis</name>
    <dbReference type="NCBI Taxonomy" id="1077935"/>
    <lineage>
        <taxon>Bacteria</taxon>
        <taxon>Pseudomonadati</taxon>
        <taxon>Pseudomonadota</taxon>
        <taxon>Alphaproteobacteria</taxon>
        <taxon>Rhodobacterales</taxon>
        <taxon>Paracoccaceae</taxon>
        <taxon>Paracoccus</taxon>
    </lineage>
</organism>
<evidence type="ECO:0000256" key="1">
    <source>
        <dbReference type="ARBA" id="ARBA00022527"/>
    </source>
</evidence>
<feature type="domain" description="Histidine kinase/HSP90-like ATPase" evidence="3">
    <location>
        <begin position="31"/>
        <end position="164"/>
    </location>
</feature>
<feature type="region of interest" description="Disordered" evidence="2">
    <location>
        <begin position="1"/>
        <end position="20"/>
    </location>
</feature>
<dbReference type="CDD" id="cd16936">
    <property type="entry name" value="HATPase_RsbW-like"/>
    <property type="match status" value="1"/>
</dbReference>
<evidence type="ECO:0000259" key="3">
    <source>
        <dbReference type="Pfam" id="PF13581"/>
    </source>
</evidence>
<dbReference type="Pfam" id="PF13581">
    <property type="entry name" value="HATPase_c_2"/>
    <property type="match status" value="1"/>
</dbReference>
<dbReference type="PANTHER" id="PTHR35526">
    <property type="entry name" value="ANTI-SIGMA-F FACTOR RSBW-RELATED"/>
    <property type="match status" value="1"/>
</dbReference>
<dbReference type="KEGG" id="pzh:CX676_15055"/>
<keyword evidence="1" id="KW-0723">Serine/threonine-protein kinase</keyword>
<keyword evidence="4" id="KW-0547">Nucleotide-binding</keyword>
<dbReference type="Gene3D" id="3.30.565.10">
    <property type="entry name" value="Histidine kinase-like ATPase, C-terminal domain"/>
    <property type="match status" value="1"/>
</dbReference>
<dbReference type="InterPro" id="IPR036890">
    <property type="entry name" value="HATPase_C_sf"/>
</dbReference>
<keyword evidence="1" id="KW-0418">Kinase</keyword>
<dbReference type="SUPFAM" id="SSF55874">
    <property type="entry name" value="ATPase domain of HSP90 chaperone/DNA topoisomerase II/histidine kinase"/>
    <property type="match status" value="1"/>
</dbReference>
<keyword evidence="5" id="KW-1185">Reference proteome</keyword>
<dbReference type="OrthoDB" id="9792240at2"/>
<accession>A0A2H5F198</accession>